<accession>K0T1W3</accession>
<feature type="non-terminal residue" evidence="3">
    <location>
        <position position="133"/>
    </location>
</feature>
<gene>
    <name evidence="3" type="ORF">THAOC_11788</name>
</gene>
<dbReference type="OrthoDB" id="443318at2759"/>
<feature type="signal peptide" evidence="2">
    <location>
        <begin position="1"/>
        <end position="26"/>
    </location>
</feature>
<protein>
    <submittedName>
        <fullName evidence="3">Uncharacterized protein</fullName>
    </submittedName>
</protein>
<dbReference type="Gene3D" id="3.40.50.1820">
    <property type="entry name" value="alpha/beta hydrolase"/>
    <property type="match status" value="1"/>
</dbReference>
<sequence>MMITKTSLSVAAAVLAFCRPPSSVAASPVRGDASGRGSDDPFQGAMEKDAESFVFNSYTMTMSASKIEDPDFCDDSSEGVAGYMGVKGSKYDDSEDEKKLFFWMYKKRTASQNSADTDLDEEDTPLIVWLTGG</sequence>
<name>K0T1W3_THAOC</name>
<evidence type="ECO:0000313" key="4">
    <source>
        <dbReference type="Proteomes" id="UP000266841"/>
    </source>
</evidence>
<proteinExistence type="predicted"/>
<reference evidence="3 4" key="1">
    <citation type="journal article" date="2012" name="Genome Biol.">
        <title>Genome and low-iron response of an oceanic diatom adapted to chronic iron limitation.</title>
        <authorList>
            <person name="Lommer M."/>
            <person name="Specht M."/>
            <person name="Roy A.S."/>
            <person name="Kraemer L."/>
            <person name="Andreson R."/>
            <person name="Gutowska M.A."/>
            <person name="Wolf J."/>
            <person name="Bergner S.V."/>
            <person name="Schilhabel M.B."/>
            <person name="Klostermeier U.C."/>
            <person name="Beiko R.G."/>
            <person name="Rosenstiel P."/>
            <person name="Hippler M."/>
            <person name="Laroche J."/>
        </authorList>
    </citation>
    <scope>NUCLEOTIDE SEQUENCE [LARGE SCALE GENOMIC DNA]</scope>
    <source>
        <strain evidence="3 4">CCMP1005</strain>
    </source>
</reference>
<evidence type="ECO:0000256" key="1">
    <source>
        <dbReference type="SAM" id="MobiDB-lite"/>
    </source>
</evidence>
<dbReference type="EMBL" id="AGNL01013514">
    <property type="protein sequence ID" value="EJK67211.1"/>
    <property type="molecule type" value="Genomic_DNA"/>
</dbReference>
<keyword evidence="4" id="KW-1185">Reference proteome</keyword>
<comment type="caution">
    <text evidence="3">The sequence shown here is derived from an EMBL/GenBank/DDBJ whole genome shotgun (WGS) entry which is preliminary data.</text>
</comment>
<dbReference type="InterPro" id="IPR029058">
    <property type="entry name" value="AB_hydrolase_fold"/>
</dbReference>
<keyword evidence="2" id="KW-0732">Signal</keyword>
<feature type="chain" id="PRO_5003840549" evidence="2">
    <location>
        <begin position="27"/>
        <end position="133"/>
    </location>
</feature>
<feature type="region of interest" description="Disordered" evidence="1">
    <location>
        <begin position="23"/>
        <end position="45"/>
    </location>
</feature>
<evidence type="ECO:0000313" key="3">
    <source>
        <dbReference type="EMBL" id="EJK67211.1"/>
    </source>
</evidence>
<dbReference type="AlphaFoldDB" id="K0T1W3"/>
<evidence type="ECO:0000256" key="2">
    <source>
        <dbReference type="SAM" id="SignalP"/>
    </source>
</evidence>
<organism evidence="3 4">
    <name type="scientific">Thalassiosira oceanica</name>
    <name type="common">Marine diatom</name>
    <dbReference type="NCBI Taxonomy" id="159749"/>
    <lineage>
        <taxon>Eukaryota</taxon>
        <taxon>Sar</taxon>
        <taxon>Stramenopiles</taxon>
        <taxon>Ochrophyta</taxon>
        <taxon>Bacillariophyta</taxon>
        <taxon>Coscinodiscophyceae</taxon>
        <taxon>Thalassiosirophycidae</taxon>
        <taxon>Thalassiosirales</taxon>
        <taxon>Thalassiosiraceae</taxon>
        <taxon>Thalassiosira</taxon>
    </lineage>
</organism>
<dbReference type="Proteomes" id="UP000266841">
    <property type="component" value="Unassembled WGS sequence"/>
</dbReference>